<accession>A0A1P8UDH7</accession>
<keyword evidence="22" id="KW-1185">Reference proteome</keyword>
<dbReference type="GO" id="GO:0005509">
    <property type="term" value="F:calcium ion binding"/>
    <property type="evidence" value="ECO:0007669"/>
    <property type="project" value="TreeGrafter"/>
</dbReference>
<dbReference type="PANTHER" id="PTHR40457:SF1">
    <property type="entry name" value="PHOSPHOLIPASE A1"/>
    <property type="match status" value="1"/>
</dbReference>
<gene>
    <name evidence="21" type="ORF">BW247_00990</name>
</gene>
<comment type="similarity">
    <text evidence="3 20">Belongs to the phospholipase A1 family.</text>
</comment>
<evidence type="ECO:0000313" key="21">
    <source>
        <dbReference type="EMBL" id="APZ41846.1"/>
    </source>
</evidence>
<dbReference type="RefSeq" id="WP_076835193.1">
    <property type="nucleotide sequence ID" value="NZ_CP019434.1"/>
</dbReference>
<dbReference type="SUPFAM" id="SSF56931">
    <property type="entry name" value="Outer membrane phospholipase A (OMPLA)"/>
    <property type="match status" value="1"/>
</dbReference>
<evidence type="ECO:0000256" key="18">
    <source>
        <dbReference type="PIRSR" id="PIRSR603187-1"/>
    </source>
</evidence>
<feature type="chain" id="PRO_5019617909" description="Phospholipase A1" evidence="20">
    <location>
        <begin position="33"/>
        <end position="334"/>
    </location>
</feature>
<evidence type="ECO:0000256" key="12">
    <source>
        <dbReference type="ARBA" id="ARBA00022801"/>
    </source>
</evidence>
<dbReference type="InterPro" id="IPR003187">
    <property type="entry name" value="PLipase_A1"/>
</dbReference>
<evidence type="ECO:0000256" key="6">
    <source>
        <dbReference type="ARBA" id="ARBA00013278"/>
    </source>
</evidence>
<feature type="binding site" description="in dimeric form" evidence="19">
    <location>
        <position position="212"/>
    </location>
    <ligand>
        <name>Ca(2+)</name>
        <dbReference type="ChEBI" id="CHEBI:29108"/>
        <label>1</label>
    </ligand>
</feature>
<protein>
    <recommendedName>
        <fullName evidence="7 20">Phospholipase A1</fullName>
        <ecNumber evidence="5 20">3.1.1.32</ecNumber>
        <ecNumber evidence="6 20">3.1.1.4</ecNumber>
    </recommendedName>
    <alternativeName>
        <fullName evidence="20">Phosphatidylcholine 1-acylhydrolase</fullName>
    </alternativeName>
</protein>
<feature type="active site" description="Nucleophile" evidence="18">
    <location>
        <position position="204"/>
    </location>
</feature>
<keyword evidence="11 20" id="KW-0732">Signal</keyword>
<evidence type="ECO:0000313" key="22">
    <source>
        <dbReference type="Proteomes" id="UP000243807"/>
    </source>
</evidence>
<evidence type="ECO:0000256" key="9">
    <source>
        <dbReference type="ARBA" id="ARBA00022692"/>
    </source>
</evidence>
<dbReference type="KEGG" id="afy:BW247_00990"/>
<comment type="catalytic activity">
    <reaction evidence="2 20">
        <text>a 1,2-diacyl-sn-glycero-3-phosphocholine + H2O = a 1-acyl-sn-glycero-3-phosphocholine + a fatty acid + H(+)</text>
        <dbReference type="Rhea" id="RHEA:15801"/>
        <dbReference type="ChEBI" id="CHEBI:15377"/>
        <dbReference type="ChEBI" id="CHEBI:15378"/>
        <dbReference type="ChEBI" id="CHEBI:28868"/>
        <dbReference type="ChEBI" id="CHEBI:57643"/>
        <dbReference type="ChEBI" id="CHEBI:58168"/>
        <dbReference type="EC" id="3.1.1.4"/>
    </reaction>
</comment>
<dbReference type="EMBL" id="CP019434">
    <property type="protein sequence ID" value="APZ41846.1"/>
    <property type="molecule type" value="Genomic_DNA"/>
</dbReference>
<keyword evidence="8" id="KW-1134">Transmembrane beta strand</keyword>
<comment type="subunit">
    <text evidence="4 20">Homodimer; dimerization is reversible, and the dimeric form is the active one.</text>
</comment>
<proteinExistence type="inferred from homology"/>
<evidence type="ECO:0000256" key="17">
    <source>
        <dbReference type="ARBA" id="ARBA00023237"/>
    </source>
</evidence>
<keyword evidence="14 20" id="KW-0442">Lipid degradation</keyword>
<keyword evidence="10 19" id="KW-0479">Metal-binding</keyword>
<keyword evidence="15 20" id="KW-0443">Lipid metabolism</keyword>
<evidence type="ECO:0000256" key="1">
    <source>
        <dbReference type="ARBA" id="ARBA00000111"/>
    </source>
</evidence>
<keyword evidence="17 20" id="KW-0998">Cell outer membrane</keyword>
<evidence type="ECO:0000256" key="8">
    <source>
        <dbReference type="ARBA" id="ARBA00022452"/>
    </source>
</evidence>
<dbReference type="GO" id="GO:0009279">
    <property type="term" value="C:cell outer membrane"/>
    <property type="evidence" value="ECO:0007669"/>
    <property type="project" value="UniProtKB-SubCell"/>
</dbReference>
<dbReference type="InterPro" id="IPR036541">
    <property type="entry name" value="PLipase_A1_sf"/>
</dbReference>
<dbReference type="EC" id="3.1.1.4" evidence="6 20"/>
<dbReference type="Proteomes" id="UP000243807">
    <property type="component" value="Chromosome"/>
</dbReference>
<dbReference type="GO" id="GO:0016042">
    <property type="term" value="P:lipid catabolic process"/>
    <property type="evidence" value="ECO:0007669"/>
    <property type="project" value="UniProtKB-KW"/>
</dbReference>
<reference evidence="21 22" key="1">
    <citation type="submission" date="2017-01" db="EMBL/GenBank/DDBJ databases">
        <title>Draft sequence of Acidihalobacter ferrooxidans strain DSM 14175 (strain V8).</title>
        <authorList>
            <person name="Khaleque H.N."/>
            <person name="Ramsay J.P."/>
            <person name="Murphy R.J.T."/>
            <person name="Kaksonen A.H."/>
            <person name="Boxall N.J."/>
            <person name="Watkin E.L.J."/>
        </authorList>
    </citation>
    <scope>NUCLEOTIDE SEQUENCE [LARGE SCALE GENOMIC DNA]</scope>
    <source>
        <strain evidence="21 22">V8</strain>
    </source>
</reference>
<evidence type="ECO:0000256" key="4">
    <source>
        <dbReference type="ARBA" id="ARBA00011702"/>
    </source>
</evidence>
<feature type="binding site" description="in dimeric form" evidence="19">
    <location>
        <position position="166"/>
    </location>
    <ligand>
        <name>Ca(2+)</name>
        <dbReference type="ChEBI" id="CHEBI:29108"/>
        <label>1</label>
    </ligand>
</feature>
<feature type="signal peptide" evidence="20">
    <location>
        <begin position="1"/>
        <end position="32"/>
    </location>
</feature>
<evidence type="ECO:0000256" key="15">
    <source>
        <dbReference type="ARBA" id="ARBA00023098"/>
    </source>
</evidence>
<feature type="active site" description="Proton acceptor" evidence="18">
    <location>
        <position position="202"/>
    </location>
</feature>
<evidence type="ECO:0000256" key="16">
    <source>
        <dbReference type="ARBA" id="ARBA00023136"/>
    </source>
</evidence>
<comment type="catalytic activity">
    <reaction evidence="1 20">
        <text>a 1,2-diacyl-sn-glycero-3-phosphocholine + H2O = a 2-acyl-sn-glycero-3-phosphocholine + a fatty acid + H(+)</text>
        <dbReference type="Rhea" id="RHEA:18689"/>
        <dbReference type="ChEBI" id="CHEBI:15377"/>
        <dbReference type="ChEBI" id="CHEBI:15378"/>
        <dbReference type="ChEBI" id="CHEBI:28868"/>
        <dbReference type="ChEBI" id="CHEBI:57643"/>
        <dbReference type="ChEBI" id="CHEBI:57875"/>
        <dbReference type="EC" id="3.1.1.32"/>
    </reaction>
</comment>
<dbReference type="PRINTS" id="PR01486">
    <property type="entry name" value="PHPHLIPASEA1"/>
</dbReference>
<evidence type="ECO:0000256" key="20">
    <source>
        <dbReference type="RuleBase" id="RU366027"/>
    </source>
</evidence>
<keyword evidence="12 20" id="KW-0378">Hydrolase</keyword>
<keyword evidence="16" id="KW-0472">Membrane</keyword>
<evidence type="ECO:0000256" key="11">
    <source>
        <dbReference type="ARBA" id="ARBA00022729"/>
    </source>
</evidence>
<evidence type="ECO:0000256" key="3">
    <source>
        <dbReference type="ARBA" id="ARBA00010525"/>
    </source>
</evidence>
<comment type="function">
    <text evidence="20">Hydrolysis of phosphatidylcholine with phospholipase A2 (EC 3.1.1.4) and phospholipase A1 (EC 3.1.1.32) activities.</text>
</comment>
<evidence type="ECO:0000256" key="5">
    <source>
        <dbReference type="ARBA" id="ARBA00013179"/>
    </source>
</evidence>
<evidence type="ECO:0000256" key="10">
    <source>
        <dbReference type="ARBA" id="ARBA00022723"/>
    </source>
</evidence>
<dbReference type="Pfam" id="PF02253">
    <property type="entry name" value="PLA1"/>
    <property type="match status" value="1"/>
</dbReference>
<evidence type="ECO:0000256" key="2">
    <source>
        <dbReference type="ARBA" id="ARBA00001604"/>
    </source>
</evidence>
<dbReference type="Gene3D" id="2.40.230.10">
    <property type="entry name" value="Phospholipase A1"/>
    <property type="match status" value="1"/>
</dbReference>
<sequence length="334" mass="37483">MCTTLPEHRKRSSHTFRLLAAAALCLPAAAEAADWRNCLTLADDRARLACYDRFARSKTPPSAAPAQGASASASAPALASRLDNEQAASENPFAIRAYKPNYFLPFTYAFNRLDNPVYGFTPQREEAKFQISLQVDAWKNPLGPGTAVYFAYTQLSLWQMYNTSASSPFRETNYTPEGGLDWSLDARFLGLDFRKLRFSYIHQSNGQGGPRSRSWNRLAVQTAFERGALAGAIRGWYRIPERASRDDNPDITHYLGYGDLLLAYRFAHGTLSTRLRNNLNLDHNRGAIEINYSFPLTSHVKGYVQFFSGYGETLIDYNRSVSRIGLGFALTDWL</sequence>
<evidence type="ECO:0000256" key="7">
    <source>
        <dbReference type="ARBA" id="ARBA00021726"/>
    </source>
</evidence>
<dbReference type="EC" id="3.1.1.32" evidence="5 20"/>
<dbReference type="GO" id="GO:0008970">
    <property type="term" value="F:phospholipase A1 activity"/>
    <property type="evidence" value="ECO:0007669"/>
    <property type="project" value="UniProtKB-EC"/>
</dbReference>
<feature type="binding site" description="in dimeric form" evidence="19">
    <location>
        <position position="247"/>
    </location>
    <ligand>
        <name>Ca(2+)</name>
        <dbReference type="ChEBI" id="CHEBI:29108"/>
        <label>1</label>
    </ligand>
</feature>
<comment type="cofactor">
    <cofactor evidence="20">
        <name>Ca(2+)</name>
        <dbReference type="ChEBI" id="CHEBI:29108"/>
    </cofactor>
    <text evidence="20">Binds 1 Ca(2+) ion per monomer. In the dimeric form the Ca(2+) is bound by different amino acids with binding of each Ca(2+) shared with ligands coming from each monomer. The Ca(2+) ion may have a role in catalysis.</text>
</comment>
<evidence type="ECO:0000256" key="14">
    <source>
        <dbReference type="ARBA" id="ARBA00022963"/>
    </source>
</evidence>
<dbReference type="STRING" id="1765967.BW247_00990"/>
<dbReference type="CDD" id="cd00541">
    <property type="entry name" value="OMPLA"/>
    <property type="match status" value="1"/>
</dbReference>
<organism evidence="21 22">
    <name type="scientific">Acidihalobacter ferrooxydans</name>
    <dbReference type="NCBI Taxonomy" id="1765967"/>
    <lineage>
        <taxon>Bacteria</taxon>
        <taxon>Pseudomonadati</taxon>
        <taxon>Pseudomonadota</taxon>
        <taxon>Gammaproteobacteria</taxon>
        <taxon>Chromatiales</taxon>
        <taxon>Ectothiorhodospiraceae</taxon>
        <taxon>Acidihalobacter</taxon>
    </lineage>
</organism>
<dbReference type="AlphaFoldDB" id="A0A1P8UDH7"/>
<dbReference type="PANTHER" id="PTHR40457">
    <property type="entry name" value="PHOSPHOLIPASE A1"/>
    <property type="match status" value="1"/>
</dbReference>
<dbReference type="GO" id="GO:0004623">
    <property type="term" value="F:phospholipase A2 activity"/>
    <property type="evidence" value="ECO:0007669"/>
    <property type="project" value="UniProtKB-EC"/>
</dbReference>
<evidence type="ECO:0000256" key="19">
    <source>
        <dbReference type="PIRSR" id="PIRSR603187-2"/>
    </source>
</evidence>
<evidence type="ECO:0000256" key="13">
    <source>
        <dbReference type="ARBA" id="ARBA00022837"/>
    </source>
</evidence>
<keyword evidence="13 19" id="KW-0106">Calcium</keyword>
<name>A0A1P8UDH7_9GAMM</name>
<comment type="subcellular location">
    <subcellularLocation>
        <location evidence="20">Cell outer membrane</location>
        <topology evidence="20">Multi-pass membrane protein</topology>
    </subcellularLocation>
    <text evidence="20">One of the very few enzymes located there.</text>
</comment>
<keyword evidence="9" id="KW-0812">Transmembrane</keyword>